<dbReference type="PANTHER" id="PTHR22888">
    <property type="entry name" value="CYTOCHROME C OXIDASE, SUBUNIT II"/>
    <property type="match status" value="1"/>
</dbReference>
<dbReference type="PROSITE" id="PS50999">
    <property type="entry name" value="COX2_TM"/>
    <property type="match status" value="1"/>
</dbReference>
<evidence type="ECO:0000256" key="8">
    <source>
        <dbReference type="ARBA" id="ARBA00022982"/>
    </source>
</evidence>
<keyword evidence="13" id="KW-0449">Lipoprotein</keyword>
<evidence type="ECO:0000313" key="18">
    <source>
        <dbReference type="EMBL" id="EEY03639.1"/>
    </source>
</evidence>
<evidence type="ECO:0000256" key="4">
    <source>
        <dbReference type="ARBA" id="ARBA00022475"/>
    </source>
</evidence>
<comment type="subcellular location">
    <subcellularLocation>
        <location evidence="1">Cell membrane</location>
        <topology evidence="1">Multi-pass membrane protein</topology>
    </subcellularLocation>
</comment>
<dbReference type="InterPro" id="IPR011759">
    <property type="entry name" value="Cyt_c_oxidase_su2_TM_dom"/>
</dbReference>
<dbReference type="InterPro" id="IPR036257">
    <property type="entry name" value="Cyt_c_oxidase_su2_TM_sf"/>
</dbReference>
<dbReference type="GO" id="GO:0005886">
    <property type="term" value="C:plasma membrane"/>
    <property type="evidence" value="ECO:0007669"/>
    <property type="project" value="UniProtKB-SubCell"/>
</dbReference>
<evidence type="ECO:0000256" key="14">
    <source>
        <dbReference type="PIRNR" id="PIRNR000292"/>
    </source>
</evidence>
<evidence type="ECO:0000259" key="16">
    <source>
        <dbReference type="PROSITE" id="PS50857"/>
    </source>
</evidence>
<dbReference type="GO" id="GO:0016682">
    <property type="term" value="F:oxidoreductase activity, acting on diphenols and related substances as donors, oxygen as acceptor"/>
    <property type="evidence" value="ECO:0007669"/>
    <property type="project" value="InterPro"/>
</dbReference>
<dbReference type="GO" id="GO:0009486">
    <property type="term" value="F:cytochrome bo3 ubiquinol oxidase activity"/>
    <property type="evidence" value="ECO:0007669"/>
    <property type="project" value="InterPro"/>
</dbReference>
<accession>A0A7U8PWU1</accession>
<dbReference type="CDD" id="cd04212">
    <property type="entry name" value="CuRO_UO_II"/>
    <property type="match status" value="1"/>
</dbReference>
<keyword evidence="11 14" id="KW-0472">Membrane</keyword>
<dbReference type="PANTHER" id="PTHR22888:SF18">
    <property type="entry name" value="CYTOCHROME BO(3) UBIQUINOL OXIDASE SUBUNIT 2"/>
    <property type="match status" value="1"/>
</dbReference>
<dbReference type="InterPro" id="IPR045187">
    <property type="entry name" value="CcO_II"/>
</dbReference>
<dbReference type="EMBL" id="EQ999582">
    <property type="protein sequence ID" value="EEY03639.1"/>
    <property type="molecule type" value="Genomic_DNA"/>
</dbReference>
<evidence type="ECO:0000259" key="17">
    <source>
        <dbReference type="PROSITE" id="PS50999"/>
    </source>
</evidence>
<name>A0A7U8PWU1_BRUNE</name>
<dbReference type="Gene3D" id="2.60.40.420">
    <property type="entry name" value="Cupredoxins - blue copper proteins"/>
    <property type="match status" value="1"/>
</dbReference>
<dbReference type="SUPFAM" id="SSF49503">
    <property type="entry name" value="Cupredoxins"/>
    <property type="match status" value="1"/>
</dbReference>
<feature type="transmembrane region" description="Helical" evidence="15">
    <location>
        <begin position="59"/>
        <end position="83"/>
    </location>
</feature>
<evidence type="ECO:0000256" key="13">
    <source>
        <dbReference type="ARBA" id="ARBA00023288"/>
    </source>
</evidence>
<protein>
    <recommendedName>
        <fullName evidence="14">Ubiquinol oxidase subunit 2</fullName>
    </recommendedName>
</protein>
<dbReference type="GO" id="GO:0042773">
    <property type="term" value="P:ATP synthesis coupled electron transport"/>
    <property type="evidence" value="ECO:0007669"/>
    <property type="project" value="TreeGrafter"/>
</dbReference>
<feature type="transmembrane region" description="Helical" evidence="15">
    <location>
        <begin position="21"/>
        <end position="39"/>
    </location>
</feature>
<keyword evidence="5 14" id="KW-0679">Respiratory chain</keyword>
<evidence type="ECO:0000256" key="1">
    <source>
        <dbReference type="ARBA" id="ARBA00004651"/>
    </source>
</evidence>
<keyword evidence="9 15" id="KW-1133">Transmembrane helix</keyword>
<evidence type="ECO:0000256" key="6">
    <source>
        <dbReference type="ARBA" id="ARBA00022692"/>
    </source>
</evidence>
<dbReference type="Pfam" id="PF00116">
    <property type="entry name" value="COX2"/>
    <property type="match status" value="1"/>
</dbReference>
<dbReference type="InterPro" id="IPR010514">
    <property type="entry name" value="COX_ARM"/>
</dbReference>
<dbReference type="InterPro" id="IPR008972">
    <property type="entry name" value="Cupredoxin"/>
</dbReference>
<proteinExistence type="inferred from homology"/>
<dbReference type="GO" id="GO:0004129">
    <property type="term" value="F:cytochrome-c oxidase activity"/>
    <property type="evidence" value="ECO:0007669"/>
    <property type="project" value="UniProtKB-UniRule"/>
</dbReference>
<dbReference type="SUPFAM" id="SSF81464">
    <property type="entry name" value="Cytochrome c oxidase subunit II-like, transmembrane region"/>
    <property type="match status" value="1"/>
</dbReference>
<keyword evidence="4 14" id="KW-1003">Cell membrane</keyword>
<evidence type="ECO:0000256" key="11">
    <source>
        <dbReference type="ARBA" id="ARBA00023136"/>
    </source>
</evidence>
<evidence type="ECO:0000256" key="10">
    <source>
        <dbReference type="ARBA" id="ARBA00023002"/>
    </source>
</evidence>
<evidence type="ECO:0000256" key="5">
    <source>
        <dbReference type="ARBA" id="ARBA00022660"/>
    </source>
</evidence>
<evidence type="ECO:0000256" key="3">
    <source>
        <dbReference type="ARBA" id="ARBA00022448"/>
    </source>
</evidence>
<keyword evidence="19" id="KW-1185">Reference proteome</keyword>
<evidence type="ECO:0000256" key="12">
    <source>
        <dbReference type="ARBA" id="ARBA00023139"/>
    </source>
</evidence>
<keyword evidence="3 14" id="KW-0813">Transport</keyword>
<dbReference type="PROSITE" id="PS50857">
    <property type="entry name" value="COX2_CUA"/>
    <property type="match status" value="1"/>
</dbReference>
<evidence type="ECO:0000256" key="2">
    <source>
        <dbReference type="ARBA" id="ARBA00007866"/>
    </source>
</evidence>
<dbReference type="Pfam" id="PF06481">
    <property type="entry name" value="COX_ARM"/>
    <property type="match status" value="1"/>
</dbReference>
<dbReference type="InterPro" id="IPR034227">
    <property type="entry name" value="CuRO_UO_II"/>
</dbReference>
<dbReference type="AlphaFoldDB" id="A0A7U8PWU1"/>
<evidence type="ECO:0000256" key="7">
    <source>
        <dbReference type="ARBA" id="ARBA00022729"/>
    </source>
</evidence>
<keyword evidence="10 14" id="KW-0560">Oxidoreductase</keyword>
<sequence length="353" mass="39704">MTNAPELTVRAQDGKTNETRHPRTIVSFAVLALSAFLAGCQNQVLLDPKGQVGLEERDLILFATGIMLLVVVPVILATLFFAWKYRATNEKADYQPDWHHSTKIELAVWLIPMAIIVVLGTVTWISTHKLDPYRPLESNVKPINVEVVALDWKWLFIYPDQGIATVNEMAMPVNVPVNFKLTSSNLMNSFFIPQLGSQVYTMPSMQTKLHLIANQEGDFAGISANYSGQGFAQMRFKAHAFDQAGFDKWVADVKAQAAAKGEDLDRACYASLVQPSEKHAVQYFNYGDKALFHDIVNRCWDGKSVCLDDEMHRQQMIREARASLRKSSPIDFSQWANDIICTVQPPRLSQLEN</sequence>
<keyword evidence="6 15" id="KW-0812">Transmembrane</keyword>
<dbReference type="Proteomes" id="UP000005727">
    <property type="component" value="Unassembled WGS sequence"/>
</dbReference>
<dbReference type="InterPro" id="IPR002429">
    <property type="entry name" value="CcO_II-like_C"/>
</dbReference>
<feature type="transmembrane region" description="Helical" evidence="15">
    <location>
        <begin position="104"/>
        <end position="125"/>
    </location>
</feature>
<comment type="similarity">
    <text evidence="2 14">Belongs to the cytochrome c oxidase subunit 2 family.</text>
</comment>
<dbReference type="NCBIfam" id="TIGR01433">
    <property type="entry name" value="CyoA"/>
    <property type="match status" value="1"/>
</dbReference>
<reference evidence="18 19" key="1">
    <citation type="submission" date="2009-01" db="EMBL/GenBank/DDBJ databases">
        <title>The Genome Sequence of Brucella neotomae 5K33.</title>
        <authorList>
            <consortium name="The Broad Institute Genome Sequencing Platform"/>
            <person name="Ward D."/>
            <person name="Young S.K."/>
            <person name="Kodira C.D."/>
            <person name="Zeng Q."/>
            <person name="Koehrsen M."/>
            <person name="Alvarado L."/>
            <person name="Berlin A."/>
            <person name="Borenstein D."/>
            <person name="Chen Z."/>
            <person name="Engels R."/>
            <person name="Freedman E."/>
            <person name="Gellesch M."/>
            <person name="Goldberg J."/>
            <person name="Griggs A."/>
            <person name="Gujja S."/>
            <person name="Heiman D."/>
            <person name="Hepburn T."/>
            <person name="Howarth C."/>
            <person name="Jen D."/>
            <person name="Larson L."/>
            <person name="Lewis B."/>
            <person name="Mehta T."/>
            <person name="Park D."/>
            <person name="Pearson M."/>
            <person name="Roberts A."/>
            <person name="Saif S."/>
            <person name="Shea T."/>
            <person name="Shenoy N."/>
            <person name="Sisk P."/>
            <person name="Stolte C."/>
            <person name="Sykes S."/>
            <person name="Walk T."/>
            <person name="White J."/>
            <person name="Yandava C."/>
            <person name="Whatmore A.M."/>
            <person name="Perrett L.L."/>
            <person name="O'Callaghan D."/>
            <person name="Nusbaum C."/>
            <person name="Galagan J."/>
            <person name="Birren B."/>
        </authorList>
    </citation>
    <scope>NUCLEOTIDE SEQUENCE [LARGE SCALE GENOMIC DNA]</scope>
    <source>
        <strain evidence="18 19">5K33</strain>
    </source>
</reference>
<feature type="domain" description="Cytochrome oxidase subunit II transmembrane region profile" evidence="17">
    <location>
        <begin position="37"/>
        <end position="134"/>
    </location>
</feature>
<evidence type="ECO:0000256" key="9">
    <source>
        <dbReference type="ARBA" id="ARBA00022989"/>
    </source>
</evidence>
<dbReference type="InterPro" id="IPR006333">
    <property type="entry name" value="Cyt_o_ubiquinol_oxidase_su2"/>
</dbReference>
<feature type="domain" description="Cytochrome oxidase subunit II copper A binding" evidence="16">
    <location>
        <begin position="140"/>
        <end position="252"/>
    </location>
</feature>
<organism evidence="18 19">
    <name type="scientific">Brucella neotomae 5K33</name>
    <dbReference type="NCBI Taxonomy" id="520456"/>
    <lineage>
        <taxon>Bacteria</taxon>
        <taxon>Pseudomonadati</taxon>
        <taxon>Pseudomonadota</taxon>
        <taxon>Alphaproteobacteria</taxon>
        <taxon>Hyphomicrobiales</taxon>
        <taxon>Brucellaceae</taxon>
        <taxon>Brucella/Ochrobactrum group</taxon>
        <taxon>Brucella</taxon>
    </lineage>
</organism>
<dbReference type="GO" id="GO:0005507">
    <property type="term" value="F:copper ion binding"/>
    <property type="evidence" value="ECO:0007669"/>
    <property type="project" value="InterPro"/>
</dbReference>
<keyword evidence="12" id="KW-0564">Palmitate</keyword>
<keyword evidence="8 14" id="KW-0249">Electron transport</keyword>
<evidence type="ECO:0000256" key="15">
    <source>
        <dbReference type="SAM" id="Phobius"/>
    </source>
</evidence>
<evidence type="ECO:0000313" key="19">
    <source>
        <dbReference type="Proteomes" id="UP000005727"/>
    </source>
</evidence>
<gene>
    <name evidence="18" type="ORF">BANG_00350</name>
</gene>
<dbReference type="Gene3D" id="1.10.287.90">
    <property type="match status" value="1"/>
</dbReference>
<keyword evidence="7" id="KW-0732">Signal</keyword>
<dbReference type="PIRSF" id="PIRSF000292">
    <property type="entry name" value="Ubi_od_II"/>
    <property type="match status" value="1"/>
</dbReference>